<keyword evidence="3" id="KW-1185">Reference proteome</keyword>
<keyword evidence="1" id="KW-0472">Membrane</keyword>
<reference evidence="2 3" key="1">
    <citation type="submission" date="2015-01" db="EMBL/GenBank/DDBJ databases">
        <title>Evolution of Trichinella species and genotypes.</title>
        <authorList>
            <person name="Korhonen P.K."/>
            <person name="Edoardo P."/>
            <person name="Giuseppe L.R."/>
            <person name="Gasser R.B."/>
        </authorList>
    </citation>
    <scope>NUCLEOTIDE SEQUENCE [LARGE SCALE GENOMIC DNA]</scope>
    <source>
        <strain evidence="2">ISS1029</strain>
    </source>
</reference>
<comment type="caution">
    <text evidence="2">The sequence shown here is derived from an EMBL/GenBank/DDBJ whole genome shotgun (WGS) entry which is preliminary data.</text>
</comment>
<evidence type="ECO:0000313" key="3">
    <source>
        <dbReference type="Proteomes" id="UP000055024"/>
    </source>
</evidence>
<evidence type="ECO:0000313" key="2">
    <source>
        <dbReference type="EMBL" id="KRZ11266.1"/>
    </source>
</evidence>
<dbReference type="Proteomes" id="UP000055024">
    <property type="component" value="Unassembled WGS sequence"/>
</dbReference>
<dbReference type="EMBL" id="JYDP01000051">
    <property type="protein sequence ID" value="KRZ11266.1"/>
    <property type="molecule type" value="Genomic_DNA"/>
</dbReference>
<sequence length="158" mass="18255">MLHELALYTANSLDLTRVANVPSIGDQLLRITIYHRLFQYWDLLAGNKTFSPFWNTSCLYKYPFGDQLITNNITENSVFTKNMTAVRIWIALPKSAYNFVPKMIRKEVKEYSHNGCSSFIRSILAFSLFTGCLLIGYCILISNWMCKIAFILQIYADQ</sequence>
<accession>A0A0V1HMD0</accession>
<evidence type="ECO:0000256" key="1">
    <source>
        <dbReference type="SAM" id="Phobius"/>
    </source>
</evidence>
<gene>
    <name evidence="2" type="ORF">T11_17637</name>
</gene>
<organism evidence="2 3">
    <name type="scientific">Trichinella zimbabwensis</name>
    <dbReference type="NCBI Taxonomy" id="268475"/>
    <lineage>
        <taxon>Eukaryota</taxon>
        <taxon>Metazoa</taxon>
        <taxon>Ecdysozoa</taxon>
        <taxon>Nematoda</taxon>
        <taxon>Enoplea</taxon>
        <taxon>Dorylaimia</taxon>
        <taxon>Trichinellida</taxon>
        <taxon>Trichinellidae</taxon>
        <taxon>Trichinella</taxon>
    </lineage>
</organism>
<feature type="transmembrane region" description="Helical" evidence="1">
    <location>
        <begin position="119"/>
        <end position="140"/>
    </location>
</feature>
<keyword evidence="1" id="KW-1133">Transmembrane helix</keyword>
<name>A0A0V1HMD0_9BILA</name>
<proteinExistence type="predicted"/>
<protein>
    <submittedName>
        <fullName evidence="2">Uncharacterized protein</fullName>
    </submittedName>
</protein>
<keyword evidence="1" id="KW-0812">Transmembrane</keyword>
<dbReference type="AlphaFoldDB" id="A0A0V1HMD0"/>